<evidence type="ECO:0000313" key="1">
    <source>
        <dbReference type="EMBL" id="GBP22188.1"/>
    </source>
</evidence>
<keyword evidence="2" id="KW-1185">Reference proteome</keyword>
<proteinExistence type="predicted"/>
<dbReference type="Proteomes" id="UP000299102">
    <property type="component" value="Unassembled WGS sequence"/>
</dbReference>
<gene>
    <name evidence="1" type="ORF">EVAR_10698_1</name>
</gene>
<name>A0A4C1U7D0_EUMVA</name>
<reference evidence="1 2" key="1">
    <citation type="journal article" date="2019" name="Commun. Biol.">
        <title>The bagworm genome reveals a unique fibroin gene that provides high tensile strength.</title>
        <authorList>
            <person name="Kono N."/>
            <person name="Nakamura H."/>
            <person name="Ohtoshi R."/>
            <person name="Tomita M."/>
            <person name="Numata K."/>
            <person name="Arakawa K."/>
        </authorList>
    </citation>
    <scope>NUCLEOTIDE SEQUENCE [LARGE SCALE GENOMIC DNA]</scope>
</reference>
<sequence>MSQELMRYTKTQTEDVVAIGHVRDPPSTHRCLSINTYRSCEQLMNRRKGKVMESNKDPSLPIGQAVNRASEASEASAIVSTHIVTRNI</sequence>
<evidence type="ECO:0000313" key="2">
    <source>
        <dbReference type="Proteomes" id="UP000299102"/>
    </source>
</evidence>
<protein>
    <submittedName>
        <fullName evidence="1">Uncharacterized protein</fullName>
    </submittedName>
</protein>
<accession>A0A4C1U7D0</accession>
<comment type="caution">
    <text evidence="1">The sequence shown here is derived from an EMBL/GenBank/DDBJ whole genome shotgun (WGS) entry which is preliminary data.</text>
</comment>
<dbReference type="AlphaFoldDB" id="A0A4C1U7D0"/>
<dbReference type="EMBL" id="BGZK01000137">
    <property type="protein sequence ID" value="GBP22188.1"/>
    <property type="molecule type" value="Genomic_DNA"/>
</dbReference>
<organism evidence="1 2">
    <name type="scientific">Eumeta variegata</name>
    <name type="common">Bagworm moth</name>
    <name type="synonym">Eumeta japonica</name>
    <dbReference type="NCBI Taxonomy" id="151549"/>
    <lineage>
        <taxon>Eukaryota</taxon>
        <taxon>Metazoa</taxon>
        <taxon>Ecdysozoa</taxon>
        <taxon>Arthropoda</taxon>
        <taxon>Hexapoda</taxon>
        <taxon>Insecta</taxon>
        <taxon>Pterygota</taxon>
        <taxon>Neoptera</taxon>
        <taxon>Endopterygota</taxon>
        <taxon>Lepidoptera</taxon>
        <taxon>Glossata</taxon>
        <taxon>Ditrysia</taxon>
        <taxon>Tineoidea</taxon>
        <taxon>Psychidae</taxon>
        <taxon>Oiketicinae</taxon>
        <taxon>Eumeta</taxon>
    </lineage>
</organism>